<feature type="non-terminal residue" evidence="1">
    <location>
        <position position="1"/>
    </location>
</feature>
<accession>A0ACA9SX47</accession>
<reference evidence="1" key="1">
    <citation type="submission" date="2021-06" db="EMBL/GenBank/DDBJ databases">
        <authorList>
            <person name="Kallberg Y."/>
            <person name="Tangrot J."/>
            <person name="Rosling A."/>
        </authorList>
    </citation>
    <scope>NUCLEOTIDE SEQUENCE</scope>
    <source>
        <strain evidence="1">MA461A</strain>
    </source>
</reference>
<evidence type="ECO:0000313" key="2">
    <source>
        <dbReference type="Proteomes" id="UP000789920"/>
    </source>
</evidence>
<comment type="caution">
    <text evidence="1">The sequence shown here is derived from an EMBL/GenBank/DDBJ whole genome shotgun (WGS) entry which is preliminary data.</text>
</comment>
<name>A0ACA9SX47_9GLOM</name>
<proteinExistence type="predicted"/>
<organism evidence="1 2">
    <name type="scientific">Racocetra persica</name>
    <dbReference type="NCBI Taxonomy" id="160502"/>
    <lineage>
        <taxon>Eukaryota</taxon>
        <taxon>Fungi</taxon>
        <taxon>Fungi incertae sedis</taxon>
        <taxon>Mucoromycota</taxon>
        <taxon>Glomeromycotina</taxon>
        <taxon>Glomeromycetes</taxon>
        <taxon>Diversisporales</taxon>
        <taxon>Gigasporaceae</taxon>
        <taxon>Racocetra</taxon>
    </lineage>
</organism>
<protein>
    <submittedName>
        <fullName evidence="1">35822_t:CDS:1</fullName>
    </submittedName>
</protein>
<dbReference type="Proteomes" id="UP000789920">
    <property type="component" value="Unassembled WGS sequence"/>
</dbReference>
<sequence>KFTIADFPNLTTLNLGNNSLEEVEIKNCPKLEEIIVSHNKLKDLKIENCPKTAELYASHNQLTSLNFDIKVGNGNSFVDGLRKLQVLSYSDNKLSKEEENKLDGL</sequence>
<feature type="non-terminal residue" evidence="1">
    <location>
        <position position="105"/>
    </location>
</feature>
<gene>
    <name evidence="1" type="ORF">RPERSI_LOCUS36525</name>
</gene>
<dbReference type="EMBL" id="CAJVQC010175741">
    <property type="protein sequence ID" value="CAG8851356.1"/>
    <property type="molecule type" value="Genomic_DNA"/>
</dbReference>
<keyword evidence="2" id="KW-1185">Reference proteome</keyword>
<evidence type="ECO:0000313" key="1">
    <source>
        <dbReference type="EMBL" id="CAG8851356.1"/>
    </source>
</evidence>